<dbReference type="InterPro" id="IPR036388">
    <property type="entry name" value="WH-like_DNA-bd_sf"/>
</dbReference>
<dbReference type="InterPro" id="IPR008920">
    <property type="entry name" value="TF_FadR/GntR_C"/>
</dbReference>
<protein>
    <submittedName>
        <fullName evidence="5">FadR/GntR family transcriptional regulator</fullName>
    </submittedName>
</protein>
<dbReference type="PRINTS" id="PR00035">
    <property type="entry name" value="HTHGNTR"/>
</dbReference>
<dbReference type="PANTHER" id="PTHR43537:SF5">
    <property type="entry name" value="UXU OPERON TRANSCRIPTIONAL REGULATOR"/>
    <property type="match status" value="1"/>
</dbReference>
<dbReference type="EMBL" id="JBHSUA010000025">
    <property type="protein sequence ID" value="MFC6398029.1"/>
    <property type="molecule type" value="Genomic_DNA"/>
</dbReference>
<dbReference type="Gene3D" id="1.10.10.10">
    <property type="entry name" value="Winged helix-like DNA-binding domain superfamily/Winged helix DNA-binding domain"/>
    <property type="match status" value="1"/>
</dbReference>
<dbReference type="SMART" id="SM00345">
    <property type="entry name" value="HTH_GNTR"/>
    <property type="match status" value="1"/>
</dbReference>
<sequence length="232" mass="25148">MKASERVVAAILEAIASGEFPIGEELPAESALAERYSVSRLTIREATGVLASAGVLEVQQGRRNRIADMARWSVLDPAIVETRARLQGSTAELVAELMEARRVLEVGIARLAARRVDDEQLTALAEQVELMRACIEDDSMVERSASADIRFHEVIQEAARNAYLAGAFAPLSQMLLRVRLETSSTRSVRADAVAWHEKILAALQAHDEDAAGAAMTGHMAQTSEATRTISLV</sequence>
<accession>A0ABW1X5I9</accession>
<reference evidence="6" key="1">
    <citation type="journal article" date="2019" name="Int. J. Syst. Evol. Microbiol.">
        <title>The Global Catalogue of Microorganisms (GCM) 10K type strain sequencing project: providing services to taxonomists for standard genome sequencing and annotation.</title>
        <authorList>
            <consortium name="The Broad Institute Genomics Platform"/>
            <consortium name="The Broad Institute Genome Sequencing Center for Infectious Disease"/>
            <person name="Wu L."/>
            <person name="Ma J."/>
        </authorList>
    </citation>
    <scope>NUCLEOTIDE SEQUENCE [LARGE SCALE GENOMIC DNA]</scope>
    <source>
        <strain evidence="6">CGMCC 1.15277</strain>
    </source>
</reference>
<comment type="caution">
    <text evidence="5">The sequence shown here is derived from an EMBL/GenBank/DDBJ whole genome shotgun (WGS) entry which is preliminary data.</text>
</comment>
<dbReference type="Gene3D" id="1.20.120.530">
    <property type="entry name" value="GntR ligand-binding domain-like"/>
    <property type="match status" value="1"/>
</dbReference>
<dbReference type="CDD" id="cd07377">
    <property type="entry name" value="WHTH_GntR"/>
    <property type="match status" value="1"/>
</dbReference>
<dbReference type="Pfam" id="PF07729">
    <property type="entry name" value="FCD"/>
    <property type="match status" value="1"/>
</dbReference>
<evidence type="ECO:0000313" key="6">
    <source>
        <dbReference type="Proteomes" id="UP001596266"/>
    </source>
</evidence>
<evidence type="ECO:0000256" key="1">
    <source>
        <dbReference type="ARBA" id="ARBA00023015"/>
    </source>
</evidence>
<proteinExistence type="predicted"/>
<keyword evidence="1" id="KW-0805">Transcription regulation</keyword>
<dbReference type="Pfam" id="PF00392">
    <property type="entry name" value="GntR"/>
    <property type="match status" value="1"/>
</dbReference>
<dbReference type="PROSITE" id="PS50949">
    <property type="entry name" value="HTH_GNTR"/>
    <property type="match status" value="1"/>
</dbReference>
<evidence type="ECO:0000259" key="4">
    <source>
        <dbReference type="PROSITE" id="PS50949"/>
    </source>
</evidence>
<feature type="domain" description="HTH gntR-type" evidence="4">
    <location>
        <begin position="1"/>
        <end position="69"/>
    </location>
</feature>
<keyword evidence="3" id="KW-0804">Transcription</keyword>
<dbReference type="SUPFAM" id="SSF48008">
    <property type="entry name" value="GntR ligand-binding domain-like"/>
    <property type="match status" value="1"/>
</dbReference>
<dbReference type="SMART" id="SM00895">
    <property type="entry name" value="FCD"/>
    <property type="match status" value="1"/>
</dbReference>
<dbReference type="Proteomes" id="UP001596266">
    <property type="component" value="Unassembled WGS sequence"/>
</dbReference>
<organism evidence="5 6">
    <name type="scientific">Luteococcus sanguinis</name>
    <dbReference type="NCBI Taxonomy" id="174038"/>
    <lineage>
        <taxon>Bacteria</taxon>
        <taxon>Bacillati</taxon>
        <taxon>Actinomycetota</taxon>
        <taxon>Actinomycetes</taxon>
        <taxon>Propionibacteriales</taxon>
        <taxon>Propionibacteriaceae</taxon>
        <taxon>Luteococcus</taxon>
    </lineage>
</organism>
<dbReference type="RefSeq" id="WP_343886851.1">
    <property type="nucleotide sequence ID" value="NZ_BAAAKI010000024.1"/>
</dbReference>
<evidence type="ECO:0000256" key="3">
    <source>
        <dbReference type="ARBA" id="ARBA00023163"/>
    </source>
</evidence>
<dbReference type="PANTHER" id="PTHR43537">
    <property type="entry name" value="TRANSCRIPTIONAL REGULATOR, GNTR FAMILY"/>
    <property type="match status" value="1"/>
</dbReference>
<gene>
    <name evidence="5" type="ORF">ACFP57_13695</name>
</gene>
<dbReference type="InterPro" id="IPR000524">
    <property type="entry name" value="Tscrpt_reg_HTH_GntR"/>
</dbReference>
<name>A0ABW1X5I9_9ACTN</name>
<evidence type="ECO:0000313" key="5">
    <source>
        <dbReference type="EMBL" id="MFC6398029.1"/>
    </source>
</evidence>
<keyword evidence="2" id="KW-0238">DNA-binding</keyword>
<dbReference type="SUPFAM" id="SSF46785">
    <property type="entry name" value="Winged helix' DNA-binding domain"/>
    <property type="match status" value="1"/>
</dbReference>
<dbReference type="InterPro" id="IPR036390">
    <property type="entry name" value="WH_DNA-bd_sf"/>
</dbReference>
<keyword evidence="6" id="KW-1185">Reference proteome</keyword>
<dbReference type="InterPro" id="IPR011711">
    <property type="entry name" value="GntR_C"/>
</dbReference>
<evidence type="ECO:0000256" key="2">
    <source>
        <dbReference type="ARBA" id="ARBA00023125"/>
    </source>
</evidence>